<evidence type="ECO:0000259" key="3">
    <source>
        <dbReference type="PROSITE" id="PS50238"/>
    </source>
</evidence>
<dbReference type="Gene3D" id="1.10.555.10">
    <property type="entry name" value="Rho GTPase activation protein"/>
    <property type="match status" value="1"/>
</dbReference>
<feature type="region of interest" description="Disordered" evidence="2">
    <location>
        <begin position="276"/>
        <end position="318"/>
    </location>
</feature>
<evidence type="ECO:0000313" key="4">
    <source>
        <dbReference type="EMBL" id="ORZ11917.1"/>
    </source>
</evidence>
<proteinExistence type="predicted"/>
<dbReference type="InterPro" id="IPR051025">
    <property type="entry name" value="RhoGAP"/>
</dbReference>
<dbReference type="GO" id="GO:0007165">
    <property type="term" value="P:signal transduction"/>
    <property type="evidence" value="ECO:0007669"/>
    <property type="project" value="InterPro"/>
</dbReference>
<name>A0A1X2I8X3_9FUNG</name>
<feature type="region of interest" description="Disordered" evidence="2">
    <location>
        <begin position="384"/>
        <end position="442"/>
    </location>
</feature>
<comment type="caution">
    <text evidence="4">The sequence shown here is derived from an EMBL/GenBank/DDBJ whole genome shotgun (WGS) entry which is preliminary data.</text>
</comment>
<feature type="region of interest" description="Disordered" evidence="2">
    <location>
        <begin position="338"/>
        <end position="371"/>
    </location>
</feature>
<organism evidence="4 5">
    <name type="scientific">Absidia repens</name>
    <dbReference type="NCBI Taxonomy" id="90262"/>
    <lineage>
        <taxon>Eukaryota</taxon>
        <taxon>Fungi</taxon>
        <taxon>Fungi incertae sedis</taxon>
        <taxon>Mucoromycota</taxon>
        <taxon>Mucoromycotina</taxon>
        <taxon>Mucoromycetes</taxon>
        <taxon>Mucorales</taxon>
        <taxon>Cunninghamellaceae</taxon>
        <taxon>Absidia</taxon>
    </lineage>
</organism>
<evidence type="ECO:0000313" key="5">
    <source>
        <dbReference type="Proteomes" id="UP000193560"/>
    </source>
</evidence>
<feature type="compositionally biased region" description="Polar residues" evidence="2">
    <location>
        <begin position="418"/>
        <end position="442"/>
    </location>
</feature>
<dbReference type="Pfam" id="PF00620">
    <property type="entry name" value="RhoGAP"/>
    <property type="match status" value="1"/>
</dbReference>
<dbReference type="PANTHER" id="PTHR15228:SF25">
    <property type="entry name" value="F-BAR DOMAIN-CONTAINING PROTEIN"/>
    <property type="match status" value="1"/>
</dbReference>
<reference evidence="4 5" key="1">
    <citation type="submission" date="2016-07" db="EMBL/GenBank/DDBJ databases">
        <title>Pervasive Adenine N6-methylation of Active Genes in Fungi.</title>
        <authorList>
            <consortium name="DOE Joint Genome Institute"/>
            <person name="Mondo S.J."/>
            <person name="Dannebaum R.O."/>
            <person name="Kuo R.C."/>
            <person name="Labutti K."/>
            <person name="Haridas S."/>
            <person name="Kuo A."/>
            <person name="Salamov A."/>
            <person name="Ahrendt S.R."/>
            <person name="Lipzen A."/>
            <person name="Sullivan W."/>
            <person name="Andreopoulos W.B."/>
            <person name="Clum A."/>
            <person name="Lindquist E."/>
            <person name="Daum C."/>
            <person name="Ramamoorthy G.K."/>
            <person name="Gryganskyi A."/>
            <person name="Culley D."/>
            <person name="Magnuson J.K."/>
            <person name="James T.Y."/>
            <person name="O'Malley M.A."/>
            <person name="Stajich J.E."/>
            <person name="Spatafora J.W."/>
            <person name="Visel A."/>
            <person name="Grigoriev I.V."/>
        </authorList>
    </citation>
    <scope>NUCLEOTIDE SEQUENCE [LARGE SCALE GENOMIC DNA]</scope>
    <source>
        <strain evidence="4 5">NRRL 1336</strain>
    </source>
</reference>
<dbReference type="CDD" id="cd00159">
    <property type="entry name" value="RhoGAP"/>
    <property type="match status" value="1"/>
</dbReference>
<dbReference type="InterPro" id="IPR008936">
    <property type="entry name" value="Rho_GTPase_activation_prot"/>
</dbReference>
<dbReference type="Proteomes" id="UP000193560">
    <property type="component" value="Unassembled WGS sequence"/>
</dbReference>
<dbReference type="SMART" id="SM00324">
    <property type="entry name" value="RhoGAP"/>
    <property type="match status" value="1"/>
</dbReference>
<dbReference type="SUPFAM" id="SSF48350">
    <property type="entry name" value="GTPase activation domain, GAP"/>
    <property type="match status" value="1"/>
</dbReference>
<dbReference type="InterPro" id="IPR000198">
    <property type="entry name" value="RhoGAP_dom"/>
</dbReference>
<dbReference type="AlphaFoldDB" id="A0A1X2I8X3"/>
<dbReference type="PANTHER" id="PTHR15228">
    <property type="entry name" value="SPERMATHECAL PHYSIOLOGY VARIANT"/>
    <property type="match status" value="1"/>
</dbReference>
<protein>
    <submittedName>
        <fullName evidence="4">Rho GTPase activation protein</fullName>
    </submittedName>
</protein>
<sequence>MINSSILSDKRIKNPIYYLWTKWNQPTQEGQDANSWNIFGTPLEETAQYNEHGLSIPTTVQLCFTEIVARGLETEGLFRLSGATSEVVQLQQAFEEQQQQQQQAQPINLSCYDIHSITSFIKKYLHHLPTAVIPVDYHHDFLRLATLSTEHALPMLMDLIVSLPEQHRDLFRAILLLSSHIQRYAHINMMNPEALAVILAPVCTGLEKTIQILPKKTAKRNKKLQQHRYYHYQQRLNTQDIQQLIETNARWTLLWKWMIENHERILLSTSTAIMGHTKDRQPFNSSNTRSMPSLRPQQNKMAASPSSDSSIVGSPEPPPPVPSLLFWSCLATTPTMTTKAAETVTEGTKGLETKPQATRRELHANNNSSNSLISSSAIESQQHPVHYNQQQHHHHHQYPYDQHNPSSPPRASSRHLNKSSSKINLKTKSSRQSLLSSCQKSSHGILRRLASVSSLR</sequence>
<keyword evidence="1" id="KW-0343">GTPase activation</keyword>
<feature type="compositionally biased region" description="Polar residues" evidence="2">
    <location>
        <begin position="282"/>
        <end position="301"/>
    </location>
</feature>
<feature type="domain" description="Rho-GAP" evidence="3">
    <location>
        <begin position="41"/>
        <end position="232"/>
    </location>
</feature>
<keyword evidence="5" id="KW-1185">Reference proteome</keyword>
<dbReference type="PROSITE" id="PS50238">
    <property type="entry name" value="RHOGAP"/>
    <property type="match status" value="1"/>
</dbReference>
<dbReference type="EMBL" id="MCGE01000020">
    <property type="protein sequence ID" value="ORZ11917.1"/>
    <property type="molecule type" value="Genomic_DNA"/>
</dbReference>
<dbReference type="OrthoDB" id="79452at2759"/>
<evidence type="ECO:0000256" key="1">
    <source>
        <dbReference type="ARBA" id="ARBA00022468"/>
    </source>
</evidence>
<evidence type="ECO:0000256" key="2">
    <source>
        <dbReference type="SAM" id="MobiDB-lite"/>
    </source>
</evidence>
<dbReference type="GO" id="GO:0005096">
    <property type="term" value="F:GTPase activator activity"/>
    <property type="evidence" value="ECO:0007669"/>
    <property type="project" value="UniProtKB-KW"/>
</dbReference>
<feature type="compositionally biased region" description="Low complexity" evidence="2">
    <location>
        <begin position="304"/>
        <end position="314"/>
    </location>
</feature>
<dbReference type="STRING" id="90262.A0A1X2I8X3"/>
<accession>A0A1X2I8X3</accession>
<gene>
    <name evidence="4" type="ORF">BCR42DRAFT_98019</name>
</gene>